<evidence type="ECO:0000313" key="2">
    <source>
        <dbReference type="Proteomes" id="UP001178508"/>
    </source>
</evidence>
<accession>A0AAV1G6Q8</accession>
<gene>
    <name evidence="1" type="ORF">XNOV1_A015828</name>
</gene>
<keyword evidence="2" id="KW-1185">Reference proteome</keyword>
<reference evidence="1" key="1">
    <citation type="submission" date="2023-08" db="EMBL/GenBank/DDBJ databases">
        <authorList>
            <person name="Alioto T."/>
            <person name="Alioto T."/>
            <person name="Gomez Garrido J."/>
        </authorList>
    </citation>
    <scope>NUCLEOTIDE SEQUENCE</scope>
</reference>
<dbReference type="EMBL" id="OY660875">
    <property type="protein sequence ID" value="CAJ1068890.1"/>
    <property type="molecule type" value="Genomic_DNA"/>
</dbReference>
<protein>
    <submittedName>
        <fullName evidence="1">Uncharacterized protein LOC121950173, partial</fullName>
    </submittedName>
</protein>
<proteinExistence type="predicted"/>
<sequence>MAPPGCGFMGNVEVLFTPILASLHWLPVHFRVHFKILLFVFKSLNGLAPSYLSELLHPYTSAQCLRSADQLLLEVPRSKLRLKGDGSFSVAAPKLWNELLLQIRQAPTLSIFKTHLKTHFYSFAFNPA</sequence>
<name>A0AAV1G6Q8_XYRNO</name>
<evidence type="ECO:0000313" key="1">
    <source>
        <dbReference type="EMBL" id="CAJ1068890.1"/>
    </source>
</evidence>
<dbReference type="AlphaFoldDB" id="A0AAV1G6Q8"/>
<organism evidence="1 2">
    <name type="scientific">Xyrichtys novacula</name>
    <name type="common">Pearly razorfish</name>
    <name type="synonym">Hemipteronotus novacula</name>
    <dbReference type="NCBI Taxonomy" id="13765"/>
    <lineage>
        <taxon>Eukaryota</taxon>
        <taxon>Metazoa</taxon>
        <taxon>Chordata</taxon>
        <taxon>Craniata</taxon>
        <taxon>Vertebrata</taxon>
        <taxon>Euteleostomi</taxon>
        <taxon>Actinopterygii</taxon>
        <taxon>Neopterygii</taxon>
        <taxon>Teleostei</taxon>
        <taxon>Neoteleostei</taxon>
        <taxon>Acanthomorphata</taxon>
        <taxon>Eupercaria</taxon>
        <taxon>Labriformes</taxon>
        <taxon>Labridae</taxon>
        <taxon>Xyrichtys</taxon>
    </lineage>
</organism>
<dbReference type="Proteomes" id="UP001178508">
    <property type="component" value="Chromosome 12"/>
</dbReference>